<dbReference type="RefSeq" id="WP_330815545.1">
    <property type="nucleotide sequence ID" value="NZ_JAZBJO010000045.1"/>
</dbReference>
<gene>
    <name evidence="3" type="ORF">V2J94_41690</name>
</gene>
<proteinExistence type="predicted"/>
<dbReference type="EMBL" id="JAZBJO010000045">
    <property type="protein sequence ID" value="MEE4598285.1"/>
    <property type="molecule type" value="Genomic_DNA"/>
</dbReference>
<name>A0ABU7QAI9_9ACTN</name>
<accession>A0ABU7QAI9</accession>
<reference evidence="3 4" key="1">
    <citation type="submission" date="2023-11" db="EMBL/GenBank/DDBJ databases">
        <title>30 novel species of actinomycetes from the DSMZ collection.</title>
        <authorList>
            <person name="Nouioui I."/>
        </authorList>
    </citation>
    <scope>NUCLEOTIDE SEQUENCE [LARGE SCALE GENOMIC DNA]</scope>
    <source>
        <strain evidence="3 4">DSM 41524</strain>
    </source>
</reference>
<feature type="compositionally biased region" description="Basic and acidic residues" evidence="2">
    <location>
        <begin position="113"/>
        <end position="126"/>
    </location>
</feature>
<dbReference type="Proteomes" id="UP001354709">
    <property type="component" value="Unassembled WGS sequence"/>
</dbReference>
<sequence length="126" mass="14745">MRTWVTDVSSERHHLQLAARDLDTERTRYIASQAALQEERGRMRSDLASVHAQTRQELERERETLRQEFEDQRGELIRETFEETVRMVRAGLLDPDPEEPSGTVVRLPVQGHPAERDRVRGRDVSR</sequence>
<feature type="region of interest" description="Disordered" evidence="2">
    <location>
        <begin position="92"/>
        <end position="126"/>
    </location>
</feature>
<evidence type="ECO:0000313" key="3">
    <source>
        <dbReference type="EMBL" id="MEE4598285.1"/>
    </source>
</evidence>
<organism evidence="3 4">
    <name type="scientific">Streptomyces asiaticus subsp. ignotus</name>
    <dbReference type="NCBI Taxonomy" id="3098222"/>
    <lineage>
        <taxon>Bacteria</taxon>
        <taxon>Bacillati</taxon>
        <taxon>Actinomycetota</taxon>
        <taxon>Actinomycetes</taxon>
        <taxon>Kitasatosporales</taxon>
        <taxon>Streptomycetaceae</taxon>
        <taxon>Streptomyces</taxon>
        <taxon>Streptomyces violaceusniger group</taxon>
    </lineage>
</organism>
<evidence type="ECO:0000256" key="1">
    <source>
        <dbReference type="SAM" id="Coils"/>
    </source>
</evidence>
<comment type="caution">
    <text evidence="3">The sequence shown here is derived from an EMBL/GenBank/DDBJ whole genome shotgun (WGS) entry which is preliminary data.</text>
</comment>
<feature type="coiled-coil region" evidence="1">
    <location>
        <begin position="48"/>
        <end position="75"/>
    </location>
</feature>
<evidence type="ECO:0000256" key="2">
    <source>
        <dbReference type="SAM" id="MobiDB-lite"/>
    </source>
</evidence>
<keyword evidence="4" id="KW-1185">Reference proteome</keyword>
<protein>
    <submittedName>
        <fullName evidence="3">Uncharacterized protein</fullName>
    </submittedName>
</protein>
<keyword evidence="1" id="KW-0175">Coiled coil</keyword>
<evidence type="ECO:0000313" key="4">
    <source>
        <dbReference type="Proteomes" id="UP001354709"/>
    </source>
</evidence>